<feature type="active site" evidence="5">
    <location>
        <position position="250"/>
    </location>
</feature>
<name>A0A1Y2A956_9PLEO</name>
<evidence type="ECO:0000259" key="7">
    <source>
        <dbReference type="Pfam" id="PF00171"/>
    </source>
</evidence>
<dbReference type="FunFam" id="3.40.309.10:FF:000009">
    <property type="entry name" value="Aldehyde dehydrogenase A"/>
    <property type="match status" value="1"/>
</dbReference>
<dbReference type="PROSITE" id="PS00687">
    <property type="entry name" value="ALDEHYDE_DEHYDR_GLU"/>
    <property type="match status" value="1"/>
</dbReference>
<keyword evidence="2 6" id="KW-0560">Oxidoreductase</keyword>
<dbReference type="EC" id="1.2.1.3" evidence="3"/>
<accession>A0A1Y2A956</accession>
<dbReference type="SUPFAM" id="SSF53720">
    <property type="entry name" value="ALDH-like"/>
    <property type="match status" value="1"/>
</dbReference>
<dbReference type="InterPro" id="IPR015590">
    <property type="entry name" value="Aldehyde_DH_dom"/>
</dbReference>
<comment type="caution">
    <text evidence="8">The sequence shown here is derived from an EMBL/GenBank/DDBJ whole genome shotgun (WGS) entry which is preliminary data.</text>
</comment>
<evidence type="ECO:0000256" key="4">
    <source>
        <dbReference type="ARBA" id="ARBA00049194"/>
    </source>
</evidence>
<dbReference type="CDD" id="cd07114">
    <property type="entry name" value="ALDH_DhaS"/>
    <property type="match status" value="1"/>
</dbReference>
<comment type="similarity">
    <text evidence="1 6">Belongs to the aldehyde dehydrogenase family.</text>
</comment>
<evidence type="ECO:0000313" key="8">
    <source>
        <dbReference type="EMBL" id="ORY19046.1"/>
    </source>
</evidence>
<organism evidence="8 9">
    <name type="scientific">Clohesyomyces aquaticus</name>
    <dbReference type="NCBI Taxonomy" id="1231657"/>
    <lineage>
        <taxon>Eukaryota</taxon>
        <taxon>Fungi</taxon>
        <taxon>Dikarya</taxon>
        <taxon>Ascomycota</taxon>
        <taxon>Pezizomycotina</taxon>
        <taxon>Dothideomycetes</taxon>
        <taxon>Pleosporomycetidae</taxon>
        <taxon>Pleosporales</taxon>
        <taxon>Lindgomycetaceae</taxon>
        <taxon>Clohesyomyces</taxon>
    </lineage>
</organism>
<dbReference type="Pfam" id="PF00171">
    <property type="entry name" value="Aldedh"/>
    <property type="match status" value="1"/>
</dbReference>
<dbReference type="AlphaFoldDB" id="A0A1Y2A956"/>
<dbReference type="EMBL" id="MCFA01000004">
    <property type="protein sequence ID" value="ORY19046.1"/>
    <property type="molecule type" value="Genomic_DNA"/>
</dbReference>
<feature type="domain" description="Aldehyde dehydrogenase" evidence="7">
    <location>
        <begin position="20"/>
        <end position="488"/>
    </location>
</feature>
<sequence>MSTGTYLMWVGGTEKEGTAAPIPIEDPATGEIFAHCHTASAGDIDEAVQQAHSAFNSGIWSKAPRHVRAEVLDKTAELLTATLPRLIELEVRQTGRAIREMNAQVPTLVKWFKYYAALIRTEERAVLPTTGMLHNWIDRKPLGVVAQITPFNHPLLIAVKKIAPALAAGNSVILKPSELTPLTSIELGKILKEAGLPESVFSVLPGDGATTGKALVEHPLIRKVDVTGGTPAGRAIGQIAGRNLASFTAELGGKAPLVVFEKSDVELAVNGIAFASFIASGQTCVAATRIIVHNSIIADVVERLEKKAESIERRMGSPKNAMSMMGPLISAKQLSNVEMLVHDAVNAGVKVVTGAQRMSGKSSLDDTDFSKGYFYPPTILVDGQHTKIVDTRIWKEEAFGPVIVVVGFETEEQALKLANDCDFGLGAAIWTQDLSQAYRVSEEIESGICWVNTHHRNDPSSPWGGIKDSGVGSENGIDAYHAYTATKSTIINYASVEQGLANDDWFREGAGEVRYG</sequence>
<dbReference type="InterPro" id="IPR016161">
    <property type="entry name" value="Ald_DH/histidinol_DH"/>
</dbReference>
<dbReference type="InterPro" id="IPR016160">
    <property type="entry name" value="Ald_DH_CS_CYS"/>
</dbReference>
<dbReference type="STRING" id="1231657.A0A1Y2A956"/>
<evidence type="ECO:0000256" key="1">
    <source>
        <dbReference type="ARBA" id="ARBA00009986"/>
    </source>
</evidence>
<dbReference type="OrthoDB" id="310895at2759"/>
<evidence type="ECO:0000256" key="6">
    <source>
        <dbReference type="RuleBase" id="RU003345"/>
    </source>
</evidence>
<dbReference type="InterPro" id="IPR016162">
    <property type="entry name" value="Ald_DH_N"/>
</dbReference>
<proteinExistence type="inferred from homology"/>
<dbReference type="Gene3D" id="3.40.309.10">
    <property type="entry name" value="Aldehyde Dehydrogenase, Chain A, domain 2"/>
    <property type="match status" value="1"/>
</dbReference>
<comment type="catalytic activity">
    <reaction evidence="4">
        <text>an aldehyde + NAD(+) + H2O = a carboxylate + NADH + 2 H(+)</text>
        <dbReference type="Rhea" id="RHEA:16185"/>
        <dbReference type="ChEBI" id="CHEBI:15377"/>
        <dbReference type="ChEBI" id="CHEBI:15378"/>
        <dbReference type="ChEBI" id="CHEBI:17478"/>
        <dbReference type="ChEBI" id="CHEBI:29067"/>
        <dbReference type="ChEBI" id="CHEBI:57540"/>
        <dbReference type="ChEBI" id="CHEBI:57945"/>
        <dbReference type="EC" id="1.2.1.3"/>
    </reaction>
</comment>
<protein>
    <recommendedName>
        <fullName evidence="3">aldehyde dehydrogenase (NAD(+))</fullName>
        <ecNumber evidence="3">1.2.1.3</ecNumber>
    </recommendedName>
</protein>
<dbReference type="PANTHER" id="PTHR11699">
    <property type="entry name" value="ALDEHYDE DEHYDROGENASE-RELATED"/>
    <property type="match status" value="1"/>
</dbReference>
<dbReference type="FunFam" id="3.40.605.10:FF:000007">
    <property type="entry name" value="NAD/NADP-dependent betaine aldehyde dehydrogenase"/>
    <property type="match status" value="1"/>
</dbReference>
<evidence type="ECO:0000313" key="9">
    <source>
        <dbReference type="Proteomes" id="UP000193144"/>
    </source>
</evidence>
<reference evidence="8 9" key="1">
    <citation type="submission" date="2016-07" db="EMBL/GenBank/DDBJ databases">
        <title>Pervasive Adenine N6-methylation of Active Genes in Fungi.</title>
        <authorList>
            <consortium name="DOE Joint Genome Institute"/>
            <person name="Mondo S.J."/>
            <person name="Dannebaum R.O."/>
            <person name="Kuo R.C."/>
            <person name="Labutti K."/>
            <person name="Haridas S."/>
            <person name="Kuo A."/>
            <person name="Salamov A."/>
            <person name="Ahrendt S.R."/>
            <person name="Lipzen A."/>
            <person name="Sullivan W."/>
            <person name="Andreopoulos W.B."/>
            <person name="Clum A."/>
            <person name="Lindquist E."/>
            <person name="Daum C."/>
            <person name="Ramamoorthy G.K."/>
            <person name="Gryganskyi A."/>
            <person name="Culley D."/>
            <person name="Magnuson J.K."/>
            <person name="James T.Y."/>
            <person name="O'Malley M.A."/>
            <person name="Stajich J.E."/>
            <person name="Spatafora J.W."/>
            <person name="Visel A."/>
            <person name="Grigoriev I.V."/>
        </authorList>
    </citation>
    <scope>NUCLEOTIDE SEQUENCE [LARGE SCALE GENOMIC DNA]</scope>
    <source>
        <strain evidence="8 9">CBS 115471</strain>
    </source>
</reference>
<gene>
    <name evidence="8" type="ORF">BCR34DRAFT_553187</name>
</gene>
<dbReference type="PROSITE" id="PS00070">
    <property type="entry name" value="ALDEHYDE_DEHYDR_CYS"/>
    <property type="match status" value="1"/>
</dbReference>
<evidence type="ECO:0000256" key="3">
    <source>
        <dbReference type="ARBA" id="ARBA00024226"/>
    </source>
</evidence>
<dbReference type="Gene3D" id="3.40.605.10">
    <property type="entry name" value="Aldehyde Dehydrogenase, Chain A, domain 1"/>
    <property type="match status" value="1"/>
</dbReference>
<evidence type="ECO:0000256" key="5">
    <source>
        <dbReference type="PROSITE-ProRule" id="PRU10007"/>
    </source>
</evidence>
<evidence type="ECO:0000256" key="2">
    <source>
        <dbReference type="ARBA" id="ARBA00023002"/>
    </source>
</evidence>
<dbReference type="InterPro" id="IPR016163">
    <property type="entry name" value="Ald_DH_C"/>
</dbReference>
<dbReference type="InterPro" id="IPR029510">
    <property type="entry name" value="Ald_DH_CS_GLU"/>
</dbReference>
<dbReference type="GO" id="GO:0004029">
    <property type="term" value="F:aldehyde dehydrogenase (NAD+) activity"/>
    <property type="evidence" value="ECO:0007669"/>
    <property type="project" value="UniProtKB-EC"/>
</dbReference>
<keyword evidence="9" id="KW-1185">Reference proteome</keyword>
<dbReference type="Proteomes" id="UP000193144">
    <property type="component" value="Unassembled WGS sequence"/>
</dbReference>